<evidence type="ECO:0000256" key="1">
    <source>
        <dbReference type="SAM" id="MobiDB-lite"/>
    </source>
</evidence>
<name>A0AAW9QL65_9CHRO</name>
<dbReference type="Proteomes" id="UP001328733">
    <property type="component" value="Unassembled WGS sequence"/>
</dbReference>
<dbReference type="EMBL" id="JBAFSM010000018">
    <property type="protein sequence ID" value="MEG3437675.1"/>
    <property type="molecule type" value="Genomic_DNA"/>
</dbReference>
<feature type="region of interest" description="Disordered" evidence="1">
    <location>
        <begin position="256"/>
        <end position="402"/>
    </location>
</feature>
<sequence>MTTQLSLFDYQDLDVETRIVVRQRTDEIKTLMRRSAQDIIDIGGKLNEVKDRLEHGQFGDWLKAEFQWTDRTARNFMNVHTRFKSENISELKIGATALYALASPSLPDEARAEAIERAKTESIGEKEVKAIAEKYEWKPGDRAKILTGKLKDQFAAVITLGNKYIITELESDGTQKGFARSDLEKPSLEEESYAPHGLKLWDKVWLDGEECQYFYPIGLNHSIVYFHSKKERNGRISHTHRVPNSEINIQLDFTQCPTNSTNLTSTAGTDADSPSPESSPNGSNSDSPPTTTQTVKQSSDFDTPTRKSPETFTSSDGKTTTSEIPAEHGSESTSLQPPLPANPSASKETEKELMTPATESPDCSPSSKPSSPDISLSRTSPDCSPVPSNPETNPEVTSESSSKALRSSGLMLNGCVSEVGLLEAPFSGNDYYWLPSPGALSAPDGKKSPGQSRLEAHLKDIGILASNEVLNPLYLEKSFSLPLNWTNPLESRPATQLLNSVDRPWGIALIGESLSAPSIESSGFTTTTESDFHWFINDNDETFFVHVGDLVKDEKNPGMCGRVLEIDEENEAVFVEWKKEDEEWSEDPLISDQNSYWASVFNLSFELYLPTTTTESDFQVGNRVRVPTIPGMLGKILDFNQNFAFVEWSKGEKTWIAIDGLETLEDDPFNGESPSKSAEHYTPKEVLDLVLEVLGEIGLDPCSNLGKNVPANRHYTKEDDGLHKNWEAETLFMNPPYGREIGEWVEKLVWAYEVGRVKEAIALVPAKTDTKWFSRFYGYYVCFWRGRITFVNNEDPAQFPNAVFYLGDDPEKFIKVFRRKGDIYKGA</sequence>
<dbReference type="Pfam" id="PF11300">
    <property type="entry name" value="DUF3102"/>
    <property type="match status" value="1"/>
</dbReference>
<accession>A0AAW9QL65</accession>
<dbReference type="InterPro" id="IPR021451">
    <property type="entry name" value="DUF3102"/>
</dbReference>
<proteinExistence type="predicted"/>
<dbReference type="Pfam" id="PF05869">
    <property type="entry name" value="Dam"/>
    <property type="match status" value="1"/>
</dbReference>
<reference evidence="2 3" key="1">
    <citation type="submission" date="2024-01" db="EMBL/GenBank/DDBJ databases">
        <title>Genomic insights into the taxonomy and metabolism of the cyanobacterium Pannus brasiliensis CCIBt3594.</title>
        <authorList>
            <person name="Machado M."/>
            <person name="Botero N.B."/>
            <person name="Andreote A.P.D."/>
            <person name="Feitosa A.M.T."/>
            <person name="Popin R."/>
            <person name="Sivonen K."/>
            <person name="Fiore M.F."/>
        </authorList>
    </citation>
    <scope>NUCLEOTIDE SEQUENCE [LARGE SCALE GENOMIC DNA]</scope>
    <source>
        <strain evidence="2 3">CCIBt3594</strain>
    </source>
</reference>
<feature type="compositionally biased region" description="Low complexity" evidence="1">
    <location>
        <begin position="272"/>
        <end position="289"/>
    </location>
</feature>
<dbReference type="InterPro" id="IPR008593">
    <property type="entry name" value="Dam_MeTrfase"/>
</dbReference>
<feature type="compositionally biased region" description="Polar residues" evidence="1">
    <location>
        <begin position="389"/>
        <end position="402"/>
    </location>
</feature>
<comment type="caution">
    <text evidence="2">The sequence shown here is derived from an EMBL/GenBank/DDBJ whole genome shotgun (WGS) entry which is preliminary data.</text>
</comment>
<feature type="compositionally biased region" description="Polar residues" evidence="1">
    <location>
        <begin position="256"/>
        <end position="268"/>
    </location>
</feature>
<feature type="compositionally biased region" description="Polar residues" evidence="1">
    <location>
        <begin position="310"/>
        <end position="323"/>
    </location>
</feature>
<organism evidence="2 3">
    <name type="scientific">Pannus brasiliensis CCIBt3594</name>
    <dbReference type="NCBI Taxonomy" id="1427578"/>
    <lineage>
        <taxon>Bacteria</taxon>
        <taxon>Bacillati</taxon>
        <taxon>Cyanobacteriota</taxon>
        <taxon>Cyanophyceae</taxon>
        <taxon>Oscillatoriophycideae</taxon>
        <taxon>Chroococcales</taxon>
        <taxon>Microcystaceae</taxon>
        <taxon>Pannus</taxon>
    </lineage>
</organism>
<protein>
    <submittedName>
        <fullName evidence="2">DNA N-6-adenine-methyltransferase</fullName>
    </submittedName>
</protein>
<feature type="compositionally biased region" description="Low complexity" evidence="1">
    <location>
        <begin position="360"/>
        <end position="377"/>
    </location>
</feature>
<dbReference type="GO" id="GO:0003677">
    <property type="term" value="F:DNA binding"/>
    <property type="evidence" value="ECO:0007669"/>
    <property type="project" value="InterPro"/>
</dbReference>
<dbReference type="AlphaFoldDB" id="A0AAW9QL65"/>
<evidence type="ECO:0000313" key="2">
    <source>
        <dbReference type="EMBL" id="MEG3437675.1"/>
    </source>
</evidence>
<gene>
    <name evidence="2" type="ORF">V0288_11145</name>
</gene>
<keyword evidence="3" id="KW-1185">Reference proteome</keyword>
<dbReference type="GO" id="GO:0009307">
    <property type="term" value="P:DNA restriction-modification system"/>
    <property type="evidence" value="ECO:0007669"/>
    <property type="project" value="InterPro"/>
</dbReference>
<feature type="compositionally biased region" description="Polar residues" evidence="1">
    <location>
        <begin position="290"/>
        <end position="302"/>
    </location>
</feature>
<dbReference type="GO" id="GO:0009007">
    <property type="term" value="F:site-specific DNA-methyltransferase (adenine-specific) activity"/>
    <property type="evidence" value="ECO:0007669"/>
    <property type="project" value="InterPro"/>
</dbReference>
<evidence type="ECO:0000313" key="3">
    <source>
        <dbReference type="Proteomes" id="UP001328733"/>
    </source>
</evidence>